<accession>Q3UME3</accession>
<dbReference type="EMBL" id="AK144961">
    <property type="protein sequence ID" value="BAE26155.1"/>
    <property type="molecule type" value="mRNA"/>
</dbReference>
<gene>
    <name evidence="3" type="primary">G830015F12Rik</name>
    <name evidence="3" type="synonym">Nbn</name>
</gene>
<name>Q3UME3_MOUSE</name>
<dbReference type="AGR" id="MGI:3697814"/>
<sequence length="129" mass="13967">GPEAQAHSTASQPPPPRGRSRERTPRRLLNAPTWSRTGGREQLPHGAGVSEPRDVRRQPQLPSLRGHRAAPARAPGRARSQDSDKFFGKAGTGQSAPLTGAPPSAEDAAVQRGKRPGRNVMDRTRRFNQ</sequence>
<evidence type="ECO:0000313" key="2">
    <source>
        <dbReference type="EMBL" id="BAE26155.1"/>
    </source>
</evidence>
<proteinExistence type="evidence at transcript level"/>
<evidence type="ECO:0000256" key="1">
    <source>
        <dbReference type="SAM" id="MobiDB-lite"/>
    </source>
</evidence>
<feature type="compositionally biased region" description="Polar residues" evidence="1">
    <location>
        <begin position="1"/>
        <end position="11"/>
    </location>
</feature>
<feature type="region of interest" description="Disordered" evidence="1">
    <location>
        <begin position="1"/>
        <end position="129"/>
    </location>
</feature>
<organism evidence="2">
    <name type="scientific">Mus musculus</name>
    <name type="common">Mouse</name>
    <dbReference type="NCBI Taxonomy" id="10090"/>
    <lineage>
        <taxon>Eukaryota</taxon>
        <taxon>Metazoa</taxon>
        <taxon>Chordata</taxon>
        <taxon>Craniata</taxon>
        <taxon>Vertebrata</taxon>
        <taxon>Euteleostomi</taxon>
        <taxon>Mammalia</taxon>
        <taxon>Eutheria</taxon>
        <taxon>Euarchontoglires</taxon>
        <taxon>Glires</taxon>
        <taxon>Rodentia</taxon>
        <taxon>Myomorpha</taxon>
        <taxon>Muroidea</taxon>
        <taxon>Muridae</taxon>
        <taxon>Murinae</taxon>
        <taxon>Mus</taxon>
        <taxon>Mus</taxon>
    </lineage>
</organism>
<dbReference type="MGI" id="MGI:3697814">
    <property type="gene designation" value="G830015F12Rik"/>
</dbReference>
<protein>
    <submittedName>
        <fullName evidence="2">Uncharacterized protein</fullName>
    </submittedName>
</protein>
<evidence type="ECO:0000313" key="3">
    <source>
        <dbReference type="MGI" id="MGI:3697814"/>
    </source>
</evidence>
<dbReference type="AlphaFoldDB" id="Q3UME3"/>
<feature type="non-terminal residue" evidence="2">
    <location>
        <position position="1"/>
    </location>
</feature>
<reference evidence="2" key="1">
    <citation type="journal article" date="1999" name="Methods Enzymol.">
        <title>High-efficiency full-length cDNA cloning.</title>
        <authorList>
            <person name="Carninci P."/>
            <person name="Hayashizaki Y."/>
        </authorList>
    </citation>
    <scope>NUCLEOTIDE SEQUENCE</scope>
    <source>
        <tissue evidence="2">Mammary gland</tissue>
    </source>
</reference>
<reference evidence="2" key="2">
    <citation type="journal article" date="2000" name="Genome Res.">
        <title>Normalization and subtraction of cap-trapper-selected cDNAs to prepare full-length cDNA libraries for rapid discovery of new genes.</title>
        <authorList>
            <person name="Carninci P."/>
            <person name="Shibata Y."/>
            <person name="Hayatsu N."/>
            <person name="Sugahara Y."/>
            <person name="Shibata K."/>
            <person name="Itoh M."/>
            <person name="Konno H."/>
            <person name="Okazaki Y."/>
            <person name="Muramatsu M."/>
            <person name="Hayashizaki Y."/>
        </authorList>
    </citation>
    <scope>NUCLEOTIDE SEQUENCE</scope>
    <source>
        <tissue evidence="2">Mammary gland</tissue>
    </source>
</reference>
<reference evidence="2" key="4">
    <citation type="journal article" date="2001" name="Nature">
        <title>Functional annotation of a full-length mouse cDNA collection.</title>
        <authorList>
            <consortium name="The RIKEN Genome Exploration Research Group Phase II Team and the FANTOM Consortium"/>
        </authorList>
    </citation>
    <scope>NUCLEOTIDE SEQUENCE</scope>
    <source>
        <tissue evidence="2">Mammary gland</tissue>
    </source>
</reference>
<reference evidence="2" key="7">
    <citation type="journal article" date="2005" name="Science">
        <title>The Transcriptional Landscape of the Mammalian Genome.</title>
        <authorList>
            <consortium name="The FANTOM Consortium"/>
            <consortium name="Riken Genome Exploration Research Group and Genome Science Group (Genome Network Project Core Group)"/>
        </authorList>
    </citation>
    <scope>NUCLEOTIDE SEQUENCE</scope>
    <source>
        <tissue evidence="2">Mammary gland</tissue>
    </source>
</reference>
<reference evidence="2" key="3">
    <citation type="journal article" date="2000" name="Genome Res.">
        <title>RIKEN integrated sequence analysis (RISA) system--384-format sequencing pipeline with 384 multicapillary sequencer.</title>
        <authorList>
            <person name="Shibata K."/>
            <person name="Itoh M."/>
            <person name="Aizawa K."/>
            <person name="Nagaoka S."/>
            <person name="Sasaki N."/>
            <person name="Carninci P."/>
            <person name="Konno H."/>
            <person name="Akiyama J."/>
            <person name="Nishi K."/>
            <person name="Kitsunai T."/>
            <person name="Tashiro H."/>
            <person name="Itoh M."/>
            <person name="Sumi N."/>
            <person name="Ishii Y."/>
            <person name="Nakamura S."/>
            <person name="Hazama M."/>
            <person name="Nishine T."/>
            <person name="Harada A."/>
            <person name="Yamamoto R."/>
            <person name="Matsumoto H."/>
            <person name="Sakaguchi S."/>
            <person name="Ikegami T."/>
            <person name="Kashiwagi K."/>
            <person name="Fujiwake S."/>
            <person name="Inoue K."/>
            <person name="Togawa Y."/>
            <person name="Izawa M."/>
            <person name="Ohara E."/>
            <person name="Watahiki M."/>
            <person name="Yoneda Y."/>
            <person name="Ishikawa T."/>
            <person name="Ozawa K."/>
            <person name="Tanaka T."/>
            <person name="Matsuura S."/>
            <person name="Kawai J."/>
            <person name="Okazaki Y."/>
            <person name="Muramatsu M."/>
            <person name="Inoue Y."/>
            <person name="Kira A."/>
            <person name="Hayashizaki Y."/>
        </authorList>
    </citation>
    <scope>NUCLEOTIDE SEQUENCE</scope>
    <source>
        <tissue evidence="2">Mammary gland</tissue>
    </source>
</reference>
<feature type="compositionally biased region" description="Basic and acidic residues" evidence="1">
    <location>
        <begin position="120"/>
        <end position="129"/>
    </location>
</feature>
<reference evidence="2" key="6">
    <citation type="submission" date="2004-03" db="EMBL/GenBank/DDBJ databases">
        <authorList>
            <person name="Arakawa T."/>
            <person name="Carninci P."/>
            <person name="Fukuda S."/>
            <person name="Hashizume W."/>
            <person name="Hayashida K."/>
            <person name="Hori F."/>
            <person name="Iida J."/>
            <person name="Imamura K."/>
            <person name="Imotani K."/>
            <person name="Itoh M."/>
            <person name="Kanagawa S."/>
            <person name="Kawai J."/>
            <person name="Kojima M."/>
            <person name="Konno H."/>
            <person name="Murata M."/>
            <person name="Nakamura M."/>
            <person name="Ninomiya N."/>
            <person name="Nishiyori H."/>
            <person name="Nomura K."/>
            <person name="Ohno M."/>
            <person name="Sakazume N."/>
            <person name="Sano H."/>
            <person name="Sasaki D."/>
            <person name="Shibata K."/>
            <person name="Shiraki T."/>
            <person name="Tagami M."/>
            <person name="Tagami Y."/>
            <person name="Waki K."/>
            <person name="Watahiki A."/>
            <person name="Muramatsu M."/>
            <person name="Hayashizaki Y."/>
        </authorList>
    </citation>
    <scope>NUCLEOTIDE SEQUENCE</scope>
    <source>
        <tissue evidence="2">Mammary gland</tissue>
    </source>
</reference>
<reference evidence="2" key="8">
    <citation type="journal article" date="2005" name="Science">
        <title>Antisense Transcription in the Mammalian Transcriptome.</title>
        <authorList>
            <consortium name="RIKEN Genome Exploration Research Group and Genome Science Group (Genome Network Project Core Group) and the FANTOM Consortium"/>
        </authorList>
    </citation>
    <scope>NUCLEOTIDE SEQUENCE</scope>
    <source>
        <tissue evidence="2">Mammary gland</tissue>
    </source>
</reference>
<reference evidence="2" key="5">
    <citation type="journal article" date="2002" name="Nature">
        <title>Analysis of the mouse transcriptome based on functional annotation of 60,770 full-length cDNAs.</title>
        <authorList>
            <consortium name="The FANTOM Consortium and the RIKEN Genome Exploration Research Group Phase I and II Team"/>
        </authorList>
    </citation>
    <scope>NUCLEOTIDE SEQUENCE</scope>
    <source>
        <tissue evidence="2">Mammary gland</tissue>
    </source>
</reference>